<dbReference type="AlphaFoldDB" id="A0A3N9WUY8"/>
<dbReference type="Gene3D" id="1.10.10.10">
    <property type="entry name" value="Winged helix-like DNA-binding domain superfamily/Winged helix DNA-binding domain"/>
    <property type="match status" value="1"/>
</dbReference>
<dbReference type="EMBL" id="QGSZ01000173">
    <property type="protein sequence ID" value="RQX04626.1"/>
    <property type="molecule type" value="Genomic_DNA"/>
</dbReference>
<comment type="caution">
    <text evidence="1">The sequence shown here is derived from an EMBL/GenBank/DDBJ whole genome shotgun (WGS) entry which is preliminary data.</text>
</comment>
<proteinExistence type="predicted"/>
<gene>
    <name evidence="1" type="ORF">DLJ59_09445</name>
</gene>
<dbReference type="Pfam" id="PF13384">
    <property type="entry name" value="HTH_23"/>
    <property type="match status" value="1"/>
</dbReference>
<name>A0A3N9WUY8_9ACTN</name>
<reference evidence="1 2" key="1">
    <citation type="submission" date="2018-05" db="EMBL/GenBank/DDBJ databases">
        <title>Micromonospora from Atacama Desert.</title>
        <authorList>
            <person name="Carro L."/>
            <person name="Goodfellow M."/>
            <person name="Klenk H.-P."/>
        </authorList>
    </citation>
    <scope>NUCLEOTIDE SEQUENCE [LARGE SCALE GENOMIC DNA]</scope>
    <source>
        <strain evidence="1 2">LB39</strain>
    </source>
</reference>
<evidence type="ECO:0000313" key="2">
    <source>
        <dbReference type="Proteomes" id="UP000282312"/>
    </source>
</evidence>
<sequence>MHQLSADALADRAEQGLLVPRTRRRCQQVQALLAEGHSLREITRRLGLARGTVRRFARATSVDDLLAEPRASRRGPG</sequence>
<keyword evidence="2" id="KW-1185">Reference proteome</keyword>
<evidence type="ECO:0000313" key="1">
    <source>
        <dbReference type="EMBL" id="RQX04626.1"/>
    </source>
</evidence>
<dbReference type="InterPro" id="IPR036388">
    <property type="entry name" value="WH-like_DNA-bd_sf"/>
</dbReference>
<evidence type="ECO:0008006" key="3">
    <source>
        <dbReference type="Google" id="ProtNLM"/>
    </source>
</evidence>
<dbReference type="Proteomes" id="UP000282312">
    <property type="component" value="Unassembled WGS sequence"/>
</dbReference>
<accession>A0A3N9WUY8</accession>
<protein>
    <recommendedName>
        <fullName evidence="3">Resolvase HTH domain-containing protein</fullName>
    </recommendedName>
</protein>
<organism evidence="1 2">
    <name type="scientific">Micromonospora inaquosa</name>
    <dbReference type="NCBI Taxonomy" id="2203716"/>
    <lineage>
        <taxon>Bacteria</taxon>
        <taxon>Bacillati</taxon>
        <taxon>Actinomycetota</taxon>
        <taxon>Actinomycetes</taxon>
        <taxon>Micromonosporales</taxon>
        <taxon>Micromonosporaceae</taxon>
        <taxon>Micromonospora</taxon>
    </lineage>
</organism>